<dbReference type="SUPFAM" id="SSF53756">
    <property type="entry name" value="UDP-Glycosyltransferase/glycogen phosphorylase"/>
    <property type="match status" value="1"/>
</dbReference>
<evidence type="ECO:0000256" key="8">
    <source>
        <dbReference type="PROSITE-ProRule" id="PRU00339"/>
    </source>
</evidence>
<comment type="caution">
    <text evidence="10">The sequence shown here is derived from an EMBL/GenBank/DDBJ whole genome shotgun (WGS) entry which is preliminary data.</text>
</comment>
<dbReference type="Proteomes" id="UP000295182">
    <property type="component" value="Unassembled WGS sequence"/>
</dbReference>
<dbReference type="InterPro" id="IPR019734">
    <property type="entry name" value="TPR_rpt"/>
</dbReference>
<dbReference type="InterPro" id="IPR029489">
    <property type="entry name" value="OGT/SEC/SPY_C"/>
</dbReference>
<evidence type="ECO:0000313" key="10">
    <source>
        <dbReference type="EMBL" id="TCP19827.1"/>
    </source>
</evidence>
<feature type="domain" description="O-GlcNAc transferase C-terminal" evidence="9">
    <location>
        <begin position="293"/>
        <end position="452"/>
    </location>
</feature>
<dbReference type="EMBL" id="SLXH01000003">
    <property type="protein sequence ID" value="TCP19827.1"/>
    <property type="molecule type" value="Genomic_DNA"/>
</dbReference>
<keyword evidence="11" id="KW-1185">Reference proteome</keyword>
<dbReference type="SMART" id="SM00028">
    <property type="entry name" value="TPR"/>
    <property type="match status" value="4"/>
</dbReference>
<dbReference type="Pfam" id="PF13428">
    <property type="entry name" value="TPR_14"/>
    <property type="match status" value="1"/>
</dbReference>
<keyword evidence="5 10" id="KW-0808">Transferase</keyword>
<dbReference type="GO" id="GO:0097363">
    <property type="term" value="F:protein O-acetylglucosaminyltransferase activity"/>
    <property type="evidence" value="ECO:0007669"/>
    <property type="project" value="UniProtKB-EC"/>
</dbReference>
<comment type="similarity">
    <text evidence="2">Belongs to the glycosyltransferase 41 family. O-GlcNAc transferase subfamily.</text>
</comment>
<dbReference type="InterPro" id="IPR051939">
    <property type="entry name" value="Glycosyltr_41/O-GlcNAc_trsf"/>
</dbReference>
<keyword evidence="4" id="KW-0328">Glycosyltransferase</keyword>
<name>A0A4R2NF00_9BURK</name>
<proteinExistence type="inferred from homology"/>
<gene>
    <name evidence="10" type="ORF">EV674_10357</name>
</gene>
<evidence type="ECO:0000256" key="1">
    <source>
        <dbReference type="ARBA" id="ARBA00004922"/>
    </source>
</evidence>
<dbReference type="PANTHER" id="PTHR44835">
    <property type="entry name" value="UDP-N-ACETYLGLUCOSAMINE--PEPTIDE N-ACETYLGLUCOSAMINYLTRANSFERASE SPINDLY-RELATED"/>
    <property type="match status" value="1"/>
</dbReference>
<evidence type="ECO:0000259" key="9">
    <source>
        <dbReference type="Pfam" id="PF13844"/>
    </source>
</evidence>
<evidence type="ECO:0000313" key="11">
    <source>
        <dbReference type="Proteomes" id="UP000295182"/>
    </source>
</evidence>
<dbReference type="Gene3D" id="3.40.50.2000">
    <property type="entry name" value="Glycogen Phosphorylase B"/>
    <property type="match status" value="1"/>
</dbReference>
<dbReference type="Pfam" id="PF13844">
    <property type="entry name" value="Glyco_transf_41"/>
    <property type="match status" value="2"/>
</dbReference>
<evidence type="ECO:0000256" key="4">
    <source>
        <dbReference type="ARBA" id="ARBA00022676"/>
    </source>
</evidence>
<dbReference type="PROSITE" id="PS50005">
    <property type="entry name" value="TPR"/>
    <property type="match status" value="1"/>
</dbReference>
<evidence type="ECO:0000256" key="6">
    <source>
        <dbReference type="ARBA" id="ARBA00022737"/>
    </source>
</evidence>
<evidence type="ECO:0000256" key="2">
    <source>
        <dbReference type="ARBA" id="ARBA00005386"/>
    </source>
</evidence>
<dbReference type="OrthoDB" id="101857at2"/>
<reference evidence="10 11" key="1">
    <citation type="submission" date="2019-03" db="EMBL/GenBank/DDBJ databases">
        <title>Genomic Encyclopedia of Type Strains, Phase IV (KMG-IV): sequencing the most valuable type-strain genomes for metagenomic binning, comparative biology and taxonomic classification.</title>
        <authorList>
            <person name="Goeker M."/>
        </authorList>
    </citation>
    <scope>NUCLEOTIDE SEQUENCE [LARGE SCALE GENOMIC DNA]</scope>
    <source>
        <strain evidence="10 11">DSM 1837</strain>
    </source>
</reference>
<dbReference type="EC" id="2.4.1.255" evidence="3"/>
<organism evidence="10 11">
    <name type="scientific">Simplicispira metamorpha</name>
    <dbReference type="NCBI Taxonomy" id="80881"/>
    <lineage>
        <taxon>Bacteria</taxon>
        <taxon>Pseudomonadati</taxon>
        <taxon>Pseudomonadota</taxon>
        <taxon>Betaproteobacteria</taxon>
        <taxon>Burkholderiales</taxon>
        <taxon>Comamonadaceae</taxon>
        <taxon>Simplicispira</taxon>
    </lineage>
</organism>
<sequence length="687" mass="75385">MQPPNALHSQPHTTPDRAALRALVRAGDLAGALLFAQTEMGRCGKAPELLRPMGEILLRLGRHAEALPWLEEACAAHPDDLDAWNQRALALSRLLRHAEAHQAYLQALHRGPRVPALLANIGANWNKAERFVEAEHWLRQGVALDANAADVQTNLACALIGQDRMAEARVVVTALLQQGHRGMELLQAHAALLQAEGQQTEAEALVRQLLAHQPHNHRLRLLLSMVLGSLGRVDEQVRLMRELLAADPHLEAVQSSLVFSLNYAEEADAAELLAQARRYGAILQARQAARGDAPYANWHVPQQPKRLRVGLVSGDFRNHPVGYFLEAVVPQLRGSSIELVAYPTLHQQDALTQRMRPHFAQWRPLVGLDDAQAAQSIHEDGVQVLVDLSGHTKGHRLGVFAYKPAPVQATWLGYLGTTGVPQIDWLITDALMAPPGTQAELTERVWHMPGGFMHLSRPEGEVPCAPLAGALAGALAGGPVTLGCFNNLAKMTDAVVALWSRLLHALPQARLLLKCPQLQDAHAAERTRARFAAHGIEAHRLTLEGPASRAEFLAAYNRVDIALDPFPYTGGTTTLEALWMGVPVLTLRGNRFMSRMGVSLLTCAGLPDWVADTPDDYVRIAVAQAHNREHLHRLRHSLRAQLEASPLMDSQRYAAQMEAMFWAMWRQWQHNSAGLAQPVRAGAGVHP</sequence>
<dbReference type="Gene3D" id="1.25.40.10">
    <property type="entry name" value="Tetratricopeptide repeat domain"/>
    <property type="match status" value="1"/>
</dbReference>
<feature type="domain" description="O-GlcNAc transferase C-terminal" evidence="9">
    <location>
        <begin position="482"/>
        <end position="657"/>
    </location>
</feature>
<evidence type="ECO:0000256" key="7">
    <source>
        <dbReference type="ARBA" id="ARBA00022803"/>
    </source>
</evidence>
<dbReference type="InterPro" id="IPR011990">
    <property type="entry name" value="TPR-like_helical_dom_sf"/>
</dbReference>
<dbReference type="PANTHER" id="PTHR44835:SF1">
    <property type="entry name" value="PROTEIN O-GLCNAC TRANSFERASE"/>
    <property type="match status" value="1"/>
</dbReference>
<dbReference type="SUPFAM" id="SSF48452">
    <property type="entry name" value="TPR-like"/>
    <property type="match status" value="2"/>
</dbReference>
<accession>A0A4R2NF00</accession>
<keyword evidence="6" id="KW-0677">Repeat</keyword>
<comment type="pathway">
    <text evidence="1">Protein modification; protein glycosylation.</text>
</comment>
<protein>
    <recommendedName>
        <fullName evidence="3">protein O-GlcNAc transferase</fullName>
        <ecNumber evidence="3">2.4.1.255</ecNumber>
    </recommendedName>
</protein>
<evidence type="ECO:0000256" key="3">
    <source>
        <dbReference type="ARBA" id="ARBA00011970"/>
    </source>
</evidence>
<dbReference type="AlphaFoldDB" id="A0A4R2NF00"/>
<keyword evidence="7 8" id="KW-0802">TPR repeat</keyword>
<feature type="repeat" description="TPR" evidence="8">
    <location>
        <begin position="47"/>
        <end position="80"/>
    </location>
</feature>
<dbReference type="Gene3D" id="3.40.50.11380">
    <property type="match status" value="1"/>
</dbReference>
<evidence type="ECO:0000256" key="5">
    <source>
        <dbReference type="ARBA" id="ARBA00022679"/>
    </source>
</evidence>